<comment type="function">
    <text evidence="10">Ubiquitin ligase protein which is a component of the N-end rule pathway. Recognizes and binds to proteins bearing specific N-terminal residues that are destabilizing according to the N-end rule, leading to their ubiquitination and subsequent degradation.</text>
</comment>
<evidence type="ECO:0000259" key="12">
    <source>
        <dbReference type="PROSITE" id="PS51157"/>
    </source>
</evidence>
<dbReference type="FunFam" id="1.10.10.2670:FF:000003">
    <property type="entry name" value="E3 ubiquitin-protein ligase PRT6"/>
    <property type="match status" value="1"/>
</dbReference>
<keyword evidence="4 10" id="KW-0479">Metal-binding</keyword>
<dbReference type="SUPFAM" id="SSF46785">
    <property type="entry name" value="Winged helix' DNA-binding domain"/>
    <property type="match status" value="1"/>
</dbReference>
<keyword evidence="3 10" id="KW-0808">Transferase</keyword>
<keyword evidence="14" id="KW-1185">Reference proteome</keyword>
<feature type="zinc finger region" description="UBR-type" evidence="9">
    <location>
        <begin position="184"/>
        <end position="254"/>
    </location>
</feature>
<comment type="similarity">
    <text evidence="8 10">Belongs to the E3 ubiquitin-protein ligase UBR1-like family.</text>
</comment>
<dbReference type="SMART" id="SM00396">
    <property type="entry name" value="ZnF_UBR1"/>
    <property type="match status" value="1"/>
</dbReference>
<dbReference type="InterPro" id="IPR055194">
    <property type="entry name" value="UBR1-like_WH"/>
</dbReference>
<dbReference type="InterPro" id="IPR036390">
    <property type="entry name" value="WH_DNA-bd_sf"/>
</dbReference>
<evidence type="ECO:0000256" key="4">
    <source>
        <dbReference type="ARBA" id="ARBA00022723"/>
    </source>
</evidence>
<dbReference type="Gene3D" id="2.10.110.30">
    <property type="match status" value="1"/>
</dbReference>
<comment type="pathway">
    <text evidence="2 10">Protein modification; protein ubiquitination.</text>
</comment>
<dbReference type="GO" id="GO:0005737">
    <property type="term" value="C:cytoplasm"/>
    <property type="evidence" value="ECO:0007669"/>
    <property type="project" value="TreeGrafter"/>
</dbReference>
<dbReference type="CDD" id="cd19673">
    <property type="entry name" value="UBR-box_UBR3"/>
    <property type="match status" value="1"/>
</dbReference>
<sequence>MFLSSEFYFYNNFTKAVTCQSTIVSTKHRILFLLLLCCNFLSLKGKKLSVNCYWKERLGRGNSQSRKSNWGCALWLRAMAGIMDIDSPISTDDRIIEKLVEFGVPEDLLKQNCYEGLLLYTNNVTEPQIFPDLVSCILSAASSEPEPSSESYTIALQWIQWLMFRQDPQESLQTLAEKSAGTRGVCGAVWGQNDLAYRCRTCEHDPTCAICVPCFQNGDHTGHDYSIMYTGGGCCDCGDVTAWKREGFCKKHQGAEKIEPLPDELAQSVGPVLDAVLLYWKDKVASAEPSGFYSPNTITTAMLEMLLQFCSSSESLLSFVATHIYAQPDLLDLLLRCEKLLDKPVLKKLHELLLKLIADPNFKFQFALSFVRYYPVTVSEIAKGSGVGPNGGELSYMEEYPLLGTFSVQIFTVPTLTPRLVRDVDLLGVLVGCLTEVLVSCIGDDGHLQANRWANQYELIMRLVDDTKYVLTHDEVSTYLAQNRPDVSSKWIQILQTLQFMDPHKRVTTIHTEDENENLAAPFVLGQYIGSVNNLIVKGAFCNSSDDTKEFTDVTLCASSSMMEGMHRDAKVGRLLPESGASGCCPMGFPIPSTALWLALECIKAIEIWLKPDFLNHNTDSSSSFSLSSSPIKVGRFGRMQIGNKGKNIVMRTQVSPVPTENKMLLCKLSDGTFVYTEPGTEFDVNGGSSLFRLAAWPYVVFDVSSQEISFHIPLHRFLSLLLRRAMKWTYWERDSNQNPHCNPNSRQDNFFGQVLGGYGSPGLAALLMEHPLRVRVFCAQVRAGMWRKNGDAVILSAEWYRSVQWLEQGLEADLFLLQCCAALAPADAFVRAVQDRFGLSTYTSLNITDHNEYEAMLVQEMLTFLIQLVKERRYCGLSTVDNLKREIIYKLCIGDVTHSQLVKSLPRDLSKNENLQQILNSLAVYSNPSGMKQGKYSLKKEHWKELDLYHPRWNSRDLQAAEERYFRFCKSSPLNSQIPKWTQIFNPLNHIRQIATARATLEIVRAVLYYSVCGELAPVSRAPENVLVVALHLTALALQICELESKSQLDTESFAFLKYASEEFGSDKDFGRKQSLILLLCVLRRRYKEENEGGNGSGHGNGKFCNVLGLIEDLLKKFVAMSGECIAVVREVAPDLIVNVMGPSGQGVVGGSRSGMGSDSSLDKKAKARERQAAILAKMRAEQSKFAESLKSSGDEATEDQKLDKEKAESSSMDFQQEESLPVCSLCHDSSSSQSPLCYLILLQKSKLLTFAEKGTPSWDEGSTSSDIGAGSSDPSEDLDSPFSPSSGISLEEYSIEIDPSSDEESAQLPAVKPIQPVNPNLNSSLSGSHSLVTIEEEIYSLILQDLVKDACDTEKGKITKSPSVSGMYAACLKRDSSKNCETSKIMKSPLVGLRTSAFFSMQSGTSLVSPKREKLTGSSSGLGITRFGPIDCDGVHISSCGHAVHQECHERYLFSLKQRFIRRLGFEGGHIVDPDMGELLCPVCRRFANSTLPATSQISSKFPSQLPAYSPPLTASSTLSPALSLLQSASKIVGKESFLKTISSILKTTPDPSLEPSIKKFSTLYYPQSSTKFSSDDRLSESLLLWDTLRYSIISTEIAARGRKKSCVEALNGELNSSSGFILSLLFGVARAARNLRCTEVLLRYKGLQLIAGSVCFGLTGANDPTNTSKRRGMFASISETTSEGEMYPDMQFWKLIADPVLSRDPFSSLLWSLFCLPVPFLSSDEFFLPLVHLFYVICLVQALITCYTHSIIDTSCFSHYPIHDIMKSMSSIDFVKTFFISNSCDPFSSPVDSLRRLTFPFLRRCALLHKMLTSATKGPLYDSCTIWDGSGLNLSRDPSDRAHFVRMELEGLRELEAVFQVPPLETILKDEVVNGLVLKWCQHFCEEFKNFESMAPLYCVPAVPFRLMQLPTLYQDLLQRYVKMQCSECANVPDEPALCLLCGRLCSPSWKSCCRAGKCQNHAVACGAGIGVFLLVRKTTILLQRSARLAFWPSPYLDAFGEEDHDMHRGRPLFLSEERYAALTYLVASHSLDRTSEVLRQTTIGLYSVD</sequence>
<evidence type="ECO:0000313" key="14">
    <source>
        <dbReference type="Proteomes" id="UP001140206"/>
    </source>
</evidence>
<organism evidence="13 14">
    <name type="scientific">Rhynchospora pubera</name>
    <dbReference type="NCBI Taxonomy" id="906938"/>
    <lineage>
        <taxon>Eukaryota</taxon>
        <taxon>Viridiplantae</taxon>
        <taxon>Streptophyta</taxon>
        <taxon>Embryophyta</taxon>
        <taxon>Tracheophyta</taxon>
        <taxon>Spermatophyta</taxon>
        <taxon>Magnoliopsida</taxon>
        <taxon>Liliopsida</taxon>
        <taxon>Poales</taxon>
        <taxon>Cyperaceae</taxon>
        <taxon>Cyperoideae</taxon>
        <taxon>Rhynchosporeae</taxon>
        <taxon>Rhynchospora</taxon>
    </lineage>
</organism>
<evidence type="ECO:0000256" key="11">
    <source>
        <dbReference type="SAM" id="MobiDB-lite"/>
    </source>
</evidence>
<keyword evidence="6 10" id="KW-0833">Ubl conjugation pathway</keyword>
<feature type="region of interest" description="Disordered" evidence="11">
    <location>
        <begin position="1188"/>
        <end position="1217"/>
    </location>
</feature>
<dbReference type="FunFam" id="2.10.110.30:FF:000002">
    <property type="entry name" value="Putative e3 ubiquitin-protein ligase ubr3"/>
    <property type="match status" value="1"/>
</dbReference>
<protein>
    <recommendedName>
        <fullName evidence="10">E3 ubiquitin-protein ligase</fullName>
        <ecNumber evidence="10">2.3.2.27</ecNumber>
    </recommendedName>
</protein>
<evidence type="ECO:0000256" key="7">
    <source>
        <dbReference type="ARBA" id="ARBA00022833"/>
    </source>
</evidence>
<dbReference type="InterPro" id="IPR003126">
    <property type="entry name" value="Znf_UBR"/>
</dbReference>
<dbReference type="Pfam" id="PF02207">
    <property type="entry name" value="zf-UBR"/>
    <property type="match status" value="1"/>
</dbReference>
<dbReference type="GO" id="GO:0016567">
    <property type="term" value="P:protein ubiquitination"/>
    <property type="evidence" value="ECO:0007669"/>
    <property type="project" value="UniProtKB-UniRule"/>
</dbReference>
<dbReference type="GO" id="GO:0000151">
    <property type="term" value="C:ubiquitin ligase complex"/>
    <property type="evidence" value="ECO:0007669"/>
    <property type="project" value="TreeGrafter"/>
</dbReference>
<keyword evidence="7 10" id="KW-0862">Zinc</keyword>
<dbReference type="Pfam" id="PF18995">
    <property type="entry name" value="PRT6_C"/>
    <property type="match status" value="1"/>
</dbReference>
<evidence type="ECO:0000256" key="3">
    <source>
        <dbReference type="ARBA" id="ARBA00022679"/>
    </source>
</evidence>
<reference evidence="13" key="1">
    <citation type="submission" date="2022-08" db="EMBL/GenBank/DDBJ databases">
        <authorList>
            <person name="Marques A."/>
        </authorList>
    </citation>
    <scope>NUCLEOTIDE SEQUENCE</scope>
    <source>
        <strain evidence="13">RhyPub2mFocal</strain>
        <tissue evidence="13">Leaves</tissue>
    </source>
</reference>
<comment type="catalytic activity">
    <reaction evidence="1 10">
        <text>S-ubiquitinyl-[E2 ubiquitin-conjugating enzyme]-L-cysteine + [acceptor protein]-L-lysine = [E2 ubiquitin-conjugating enzyme]-L-cysteine + N(6)-ubiquitinyl-[acceptor protein]-L-lysine.</text>
        <dbReference type="EC" id="2.3.2.27"/>
    </reaction>
</comment>
<dbReference type="InterPro" id="IPR044046">
    <property type="entry name" value="E3_ligase_UBR-like_C"/>
</dbReference>
<feature type="region of interest" description="Disordered" evidence="11">
    <location>
        <begin position="1256"/>
        <end position="1287"/>
    </location>
</feature>
<evidence type="ECO:0000313" key="13">
    <source>
        <dbReference type="EMBL" id="KAJ4769101.1"/>
    </source>
</evidence>
<proteinExistence type="inferred from homology"/>
<keyword evidence="5 10" id="KW-0863">Zinc-finger</keyword>
<evidence type="ECO:0000256" key="2">
    <source>
        <dbReference type="ARBA" id="ARBA00004906"/>
    </source>
</evidence>
<dbReference type="Pfam" id="PF22960">
    <property type="entry name" value="WHD_UBR1"/>
    <property type="match status" value="1"/>
</dbReference>
<dbReference type="EC" id="2.3.2.27" evidence="10"/>
<dbReference type="GO" id="GO:0008270">
    <property type="term" value="F:zinc ion binding"/>
    <property type="evidence" value="ECO:0007669"/>
    <property type="project" value="UniProtKB-UniRule"/>
</dbReference>
<evidence type="ECO:0000256" key="10">
    <source>
        <dbReference type="RuleBase" id="RU366018"/>
    </source>
</evidence>
<feature type="domain" description="UBR-type" evidence="12">
    <location>
        <begin position="184"/>
        <end position="254"/>
    </location>
</feature>
<dbReference type="CDD" id="cd16482">
    <property type="entry name" value="RING-H2_UBR1-like"/>
    <property type="match status" value="1"/>
</dbReference>
<dbReference type="PROSITE" id="PS51157">
    <property type="entry name" value="ZF_UBR"/>
    <property type="match status" value="1"/>
</dbReference>
<evidence type="ECO:0000256" key="8">
    <source>
        <dbReference type="ARBA" id="ARBA00046341"/>
    </source>
</evidence>
<dbReference type="InterPro" id="IPR042065">
    <property type="entry name" value="E3_ELL-like"/>
</dbReference>
<gene>
    <name evidence="13" type="ORF">LUZ62_053358</name>
</gene>
<evidence type="ECO:0000256" key="6">
    <source>
        <dbReference type="ARBA" id="ARBA00022786"/>
    </source>
</evidence>
<dbReference type="Proteomes" id="UP001140206">
    <property type="component" value="Chromosome 3"/>
</dbReference>
<dbReference type="PANTHER" id="PTHR21497:SF53">
    <property type="entry name" value="E3 UBIQUITIN-PROTEIN LIGASE PRT6"/>
    <property type="match status" value="1"/>
</dbReference>
<dbReference type="PANTHER" id="PTHR21497">
    <property type="entry name" value="UBIQUITIN LIGASE E3 ALPHA-RELATED"/>
    <property type="match status" value="1"/>
</dbReference>
<evidence type="ECO:0000256" key="1">
    <source>
        <dbReference type="ARBA" id="ARBA00000900"/>
    </source>
</evidence>
<dbReference type="GO" id="GO:0061630">
    <property type="term" value="F:ubiquitin protein ligase activity"/>
    <property type="evidence" value="ECO:0007669"/>
    <property type="project" value="UniProtKB-UniRule"/>
</dbReference>
<evidence type="ECO:0000256" key="5">
    <source>
        <dbReference type="ARBA" id="ARBA00022771"/>
    </source>
</evidence>
<feature type="compositionally biased region" description="Basic and acidic residues" evidence="11">
    <location>
        <begin position="1200"/>
        <end position="1210"/>
    </location>
</feature>
<accession>A0AAV8DPG4</accession>
<dbReference type="InterPro" id="IPR039164">
    <property type="entry name" value="UBR1-like"/>
</dbReference>
<name>A0AAV8DPG4_9POAL</name>
<dbReference type="GO" id="GO:0071596">
    <property type="term" value="P:ubiquitin-dependent protein catabolic process via the N-end rule pathway"/>
    <property type="evidence" value="ECO:0007669"/>
    <property type="project" value="UniProtKB-UniRule"/>
</dbReference>
<dbReference type="EMBL" id="JAMFTS010000003">
    <property type="protein sequence ID" value="KAJ4769101.1"/>
    <property type="molecule type" value="Genomic_DNA"/>
</dbReference>
<comment type="caution">
    <text evidence="13">The sequence shown here is derived from an EMBL/GenBank/DDBJ whole genome shotgun (WGS) entry which is preliminary data.</text>
</comment>
<dbReference type="Gene3D" id="1.10.10.2670">
    <property type="entry name" value="E3 ubiquitin-protein ligase"/>
    <property type="match status" value="1"/>
</dbReference>
<evidence type="ECO:0000256" key="9">
    <source>
        <dbReference type="PROSITE-ProRule" id="PRU00508"/>
    </source>
</evidence>